<evidence type="ECO:0000256" key="2">
    <source>
        <dbReference type="ARBA" id="ARBA00022448"/>
    </source>
</evidence>
<evidence type="ECO:0000313" key="8">
    <source>
        <dbReference type="Proteomes" id="UP001224775"/>
    </source>
</evidence>
<organism evidence="7 8">
    <name type="scientific">Skeletonema marinoi</name>
    <dbReference type="NCBI Taxonomy" id="267567"/>
    <lineage>
        <taxon>Eukaryota</taxon>
        <taxon>Sar</taxon>
        <taxon>Stramenopiles</taxon>
        <taxon>Ochrophyta</taxon>
        <taxon>Bacillariophyta</taxon>
        <taxon>Coscinodiscophyceae</taxon>
        <taxon>Thalassiosirophycidae</taxon>
        <taxon>Thalassiosirales</taxon>
        <taxon>Skeletonemataceae</taxon>
        <taxon>Skeletonema</taxon>
        <taxon>Skeletonema marinoi-dohrnii complex</taxon>
    </lineage>
</organism>
<sequence length="319" mass="34527">MKLFVLAAGWFWSLVFNRKSILLLLYSMGFLFLSRSSQYKAAVIKRKSELLGYHNAIESIGQSHVSYLESSMWLNTILHSVWRVKDNTTSDSFGGLEPYLSSFATDSLVESLSGSDKKPNGVAHVSFNSFTLGKTPPMIKGITMLKKVDGDLSVAYMRIDVGILMEAELLLDISPSSLDYKMVPTTTLSINSLDTELQLDVSVKNIPSYPFVSYVNVSLSHEIPDFSLRIEPRSQNGLEPFKLLMLFTNPLSRMASLFSAPFASNTAPLSSVATPNAGSGLIKALPHSAKAVGSSGGGRGPSSCCTLFSKAAAFTVSPG</sequence>
<feature type="domain" description="SMP-LTD" evidence="6">
    <location>
        <begin position="67"/>
        <end position="283"/>
    </location>
</feature>
<evidence type="ECO:0000256" key="4">
    <source>
        <dbReference type="ARBA" id="ARBA00023121"/>
    </source>
</evidence>
<dbReference type="PROSITE" id="PS51847">
    <property type="entry name" value="SMP"/>
    <property type="match status" value="1"/>
</dbReference>
<keyword evidence="8" id="KW-1185">Reference proteome</keyword>
<evidence type="ECO:0000256" key="3">
    <source>
        <dbReference type="ARBA" id="ARBA00023055"/>
    </source>
</evidence>
<evidence type="ECO:0000256" key="5">
    <source>
        <dbReference type="ARBA" id="ARBA00023136"/>
    </source>
</evidence>
<dbReference type="Proteomes" id="UP001224775">
    <property type="component" value="Unassembled WGS sequence"/>
</dbReference>
<name>A0AAD9DL11_9STRA</name>
<comment type="caution">
    <text evidence="7">The sequence shown here is derived from an EMBL/GenBank/DDBJ whole genome shotgun (WGS) entry which is preliminary data.</text>
</comment>
<dbReference type="CDD" id="cd21669">
    <property type="entry name" value="SMP_SF"/>
    <property type="match status" value="1"/>
</dbReference>
<dbReference type="InterPro" id="IPR031468">
    <property type="entry name" value="SMP_LBD"/>
</dbReference>
<evidence type="ECO:0000313" key="7">
    <source>
        <dbReference type="EMBL" id="KAK1749263.1"/>
    </source>
</evidence>
<dbReference type="GO" id="GO:0016020">
    <property type="term" value="C:membrane"/>
    <property type="evidence" value="ECO:0007669"/>
    <property type="project" value="UniProtKB-SubCell"/>
</dbReference>
<proteinExistence type="predicted"/>
<dbReference type="EMBL" id="JATAAI010000001">
    <property type="protein sequence ID" value="KAK1749263.1"/>
    <property type="molecule type" value="Genomic_DNA"/>
</dbReference>
<dbReference type="GO" id="GO:0008289">
    <property type="term" value="F:lipid binding"/>
    <property type="evidence" value="ECO:0007669"/>
    <property type="project" value="UniProtKB-KW"/>
</dbReference>
<keyword evidence="4" id="KW-0446">Lipid-binding</keyword>
<evidence type="ECO:0000259" key="6">
    <source>
        <dbReference type="PROSITE" id="PS51847"/>
    </source>
</evidence>
<dbReference type="GO" id="GO:0006869">
    <property type="term" value="P:lipid transport"/>
    <property type="evidence" value="ECO:0007669"/>
    <property type="project" value="UniProtKB-KW"/>
</dbReference>
<gene>
    <name evidence="7" type="ORF">QTG54_001202</name>
</gene>
<keyword evidence="2" id="KW-0813">Transport</keyword>
<dbReference type="AlphaFoldDB" id="A0AAD9DL11"/>
<reference evidence="7" key="1">
    <citation type="submission" date="2023-06" db="EMBL/GenBank/DDBJ databases">
        <title>Survivors Of The Sea: Transcriptome response of Skeletonema marinoi to long-term dormancy.</title>
        <authorList>
            <person name="Pinder M.I.M."/>
            <person name="Kourtchenko O."/>
            <person name="Robertson E.K."/>
            <person name="Larsson T."/>
            <person name="Maumus F."/>
            <person name="Osuna-Cruz C.M."/>
            <person name="Vancaester E."/>
            <person name="Stenow R."/>
            <person name="Vandepoele K."/>
            <person name="Ploug H."/>
            <person name="Bruchert V."/>
            <person name="Godhe A."/>
            <person name="Topel M."/>
        </authorList>
    </citation>
    <scope>NUCLEOTIDE SEQUENCE</scope>
    <source>
        <strain evidence="7">R05AC</strain>
    </source>
</reference>
<keyword evidence="5" id="KW-0472">Membrane</keyword>
<protein>
    <recommendedName>
        <fullName evidence="6">SMP-LTD domain-containing protein</fullName>
    </recommendedName>
</protein>
<comment type="subcellular location">
    <subcellularLocation>
        <location evidence="1">Membrane</location>
    </subcellularLocation>
</comment>
<keyword evidence="3" id="KW-0445">Lipid transport</keyword>
<accession>A0AAD9DL11</accession>
<evidence type="ECO:0000256" key="1">
    <source>
        <dbReference type="ARBA" id="ARBA00004370"/>
    </source>
</evidence>